<evidence type="ECO:0000259" key="2">
    <source>
        <dbReference type="Pfam" id="PF20703"/>
    </source>
</evidence>
<sequence>MTAYEPAPLAGGILRVLRPDGAVAGAAFLVTDRLAVTCAHVLDTGAGTGPGSRVMVDVGAVHGPGPFPATVRDWHPGTDVAVLEVAAPLPGTRPVPLVETGDRLWGHRARTLGFPRGHHQGVWHAAVLRQQQGNGWLQFEQAADGRYPVRRGFSGAPVWDDELAAVVGMVVAADLGNPVAFLIPTDRLVAAAPTLREVVGLPSPFPGLEAYQESDSQAFFGRDRETERITRLVLDHPLVTVLGASGCGKSSVVRAGVVPRLRAEGLATCVVPRTRDLLGALAAGLSSLIRPGLHGHAQRTEIRSTRRELAEGRLPELVDQIRATRGVDGLVVVVDQLEELLTRQEATATLGLLFGPEPPEGLRILTTLRVDFLPQVEEQPLLRRAVQGATFVLPQMTGEQIREVVTGPVGRVPAVAYQDGLVDRIVADVGNAAGVLPLLGFTLDQLWREQRAGLLTQEAYARLGGVHGALAQRAEHTWRRYTAAAGGGVPDDHGGDGEEDAARRLRRLLTRLIRLPPGTRTPIRRTVRRTELADGEWEAARALADQRLLVIAPPATEEDVRYGESVELAHEALISVWPRLRHWAEEDRDFLAWYERLRQDRLRWETAGAPDDLLPGATALEAARPWLAGRREDIDTADADFLDRGRGRLRRQRRVRRGVFTGLSTALVVAIVLGSLFAYQTRVSAVRQQESDSRALAAESAAVLDTDPPLAALYALAAHERAPTGEAQDALLQTYIAYGFTEVVMSGARGGVQRLATSDDGRVILVSGREGQVTLFVRDGNGQLYRERLPFGDDYAVYPFVSPDGGRVGWVTLSGALIWHELSRPGEPGTEAGPRLGEGRTIPGQKFAMDETGLSRDQRSVSVSQDGDRVVVASAYGNELHWWDLEAGVARPPVTLPEPYYSEQVWFSRTPDRVLVETSDDLLNIDLRSGELLGVVVESMSGAAVSGDGETIAFCDLQDTLHVIRAGEETQTAIPQTCYGGAPALDPAGRYVSDGSVTPVVYALSGDGEATPLPQTPGNPLTEDFLHLKYPGLLRDGDRYFFLVATEEAVALLEQSVVNEPVHGAMRLLGDGEVMLSYSDRSTDDASPGEGGSALLLYDIGASGEEYEELARVERRGATHVPDLFDVVAVDREDTLMADLMTEEGHIVIRDTATLQEVTDLQVAAPPDDPHPNPFPELDMFFQDGRLITRSGTVVERWDVATGERIDRVDLADLGVLSDDPLHAGQLRIANHPSEDHFSVTNGGPEVRVVDLAAGREVTERRVDTGARINVAIFHNPHNERHLMVVRPGTAWEQWEVPAPGSDDPPRRLSGPTEVCAGCTHDFGISPAVRPDGRFQLAAAARVGIYEPDSAVPVEHWDVGRGGDFLATSTSGDTLLYGPWEGTSTAWSARGTVTVVRLDDTDTWRAEACRVSGWLTRTDAEEIERVTDTPVADLCDPPPAGEGNADGGDGGDGEERSPGAPVTPATVPREFQRAESAGV</sequence>
<dbReference type="InterPro" id="IPR011047">
    <property type="entry name" value="Quinoprotein_ADH-like_sf"/>
</dbReference>
<dbReference type="InterPro" id="IPR049052">
    <property type="entry name" value="nSTAND1"/>
</dbReference>
<accession>A0ABV4ZRU0</accession>
<dbReference type="Gene3D" id="2.130.10.10">
    <property type="entry name" value="YVTN repeat-like/Quinoprotein amine dehydrogenase"/>
    <property type="match status" value="1"/>
</dbReference>
<comment type="caution">
    <text evidence="3">The sequence shown here is derived from an EMBL/GenBank/DDBJ whole genome shotgun (WGS) entry which is preliminary data.</text>
</comment>
<reference evidence="3 4" key="1">
    <citation type="submission" date="2024-09" db="EMBL/GenBank/DDBJ databases">
        <title>Draft genome sequence of multifaceted antimicrobials producing Streptomyces sp. strain FH1.</title>
        <authorList>
            <person name="Hassan F."/>
            <person name="Ali H."/>
            <person name="Hassan N."/>
            <person name="Nawaz A."/>
        </authorList>
    </citation>
    <scope>NUCLEOTIDE SEQUENCE [LARGE SCALE GENOMIC DNA]</scope>
    <source>
        <strain evidence="3 4">FH1</strain>
    </source>
</reference>
<feature type="domain" description="Novel STAND NTPase 1" evidence="2">
    <location>
        <begin position="204"/>
        <end position="610"/>
    </location>
</feature>
<name>A0ABV4ZRU0_9ACTN</name>
<dbReference type="Pfam" id="PF13365">
    <property type="entry name" value="Trypsin_2"/>
    <property type="match status" value="1"/>
</dbReference>
<dbReference type="Proteomes" id="UP001577267">
    <property type="component" value="Unassembled WGS sequence"/>
</dbReference>
<evidence type="ECO:0000256" key="1">
    <source>
        <dbReference type="SAM" id="MobiDB-lite"/>
    </source>
</evidence>
<dbReference type="SUPFAM" id="SSF52540">
    <property type="entry name" value="P-loop containing nucleoside triphosphate hydrolases"/>
    <property type="match status" value="1"/>
</dbReference>
<dbReference type="Pfam" id="PF20703">
    <property type="entry name" value="nSTAND1"/>
    <property type="match status" value="1"/>
</dbReference>
<dbReference type="SUPFAM" id="SSF50998">
    <property type="entry name" value="Quinoprotein alcohol dehydrogenase-like"/>
    <property type="match status" value="1"/>
</dbReference>
<evidence type="ECO:0000313" key="3">
    <source>
        <dbReference type="EMBL" id="MFB4196044.1"/>
    </source>
</evidence>
<dbReference type="SUPFAM" id="SSF50494">
    <property type="entry name" value="Trypsin-like serine proteases"/>
    <property type="match status" value="1"/>
</dbReference>
<protein>
    <submittedName>
        <fullName evidence="3">Trypsin-like peptidase domain-containing protein</fullName>
    </submittedName>
</protein>
<dbReference type="InterPro" id="IPR015943">
    <property type="entry name" value="WD40/YVTN_repeat-like_dom_sf"/>
</dbReference>
<dbReference type="Gene3D" id="2.40.10.120">
    <property type="match status" value="1"/>
</dbReference>
<gene>
    <name evidence="3" type="ORF">ACE11A_17015</name>
</gene>
<keyword evidence="4" id="KW-1185">Reference proteome</keyword>
<dbReference type="SUPFAM" id="SSF82171">
    <property type="entry name" value="DPP6 N-terminal domain-like"/>
    <property type="match status" value="1"/>
</dbReference>
<dbReference type="InterPro" id="IPR027417">
    <property type="entry name" value="P-loop_NTPase"/>
</dbReference>
<organism evidence="3 4">
    <name type="scientific">Streptomyces carpaticus</name>
    <dbReference type="NCBI Taxonomy" id="285558"/>
    <lineage>
        <taxon>Bacteria</taxon>
        <taxon>Bacillati</taxon>
        <taxon>Actinomycetota</taxon>
        <taxon>Actinomycetes</taxon>
        <taxon>Kitasatosporales</taxon>
        <taxon>Streptomycetaceae</taxon>
        <taxon>Streptomyces</taxon>
    </lineage>
</organism>
<dbReference type="RefSeq" id="WP_375063955.1">
    <property type="nucleotide sequence ID" value="NZ_JBHGBT010000015.1"/>
</dbReference>
<evidence type="ECO:0000313" key="4">
    <source>
        <dbReference type="Proteomes" id="UP001577267"/>
    </source>
</evidence>
<dbReference type="InterPro" id="IPR009003">
    <property type="entry name" value="Peptidase_S1_PA"/>
</dbReference>
<dbReference type="EMBL" id="JBHGBT010000015">
    <property type="protein sequence ID" value="MFB4196044.1"/>
    <property type="molecule type" value="Genomic_DNA"/>
</dbReference>
<feature type="region of interest" description="Disordered" evidence="1">
    <location>
        <begin position="1430"/>
        <end position="1479"/>
    </location>
</feature>
<proteinExistence type="predicted"/>